<accession>A0A918KQ19</accession>
<evidence type="ECO:0000313" key="2">
    <source>
        <dbReference type="EMBL" id="GGX71509.1"/>
    </source>
</evidence>
<name>A0A918KQ19_9ACTN</name>
<reference evidence="2" key="2">
    <citation type="submission" date="2020-09" db="EMBL/GenBank/DDBJ databases">
        <authorList>
            <person name="Sun Q."/>
            <person name="Ohkuma M."/>
        </authorList>
    </citation>
    <scope>NUCLEOTIDE SEQUENCE</scope>
    <source>
        <strain evidence="2">JCM 4790</strain>
    </source>
</reference>
<sequence length="117" mass="12674">MNGAAARVPDQVAFAVEPRLAEQMIDRAVPDLPQGRVWAAADEVYGRDGLAKSAAGMADCEVCHFHGWYRYITLYQLAAAFGGSADRRRTSWRAERAAPHRGTEVASPPSAGSSRSR</sequence>
<proteinExistence type="predicted"/>
<feature type="region of interest" description="Disordered" evidence="1">
    <location>
        <begin position="89"/>
        <end position="117"/>
    </location>
</feature>
<dbReference type="EMBL" id="BMVU01000010">
    <property type="protein sequence ID" value="GGX71509.1"/>
    <property type="molecule type" value="Genomic_DNA"/>
</dbReference>
<reference evidence="2" key="1">
    <citation type="journal article" date="2014" name="Int. J. Syst. Evol. Microbiol.">
        <title>Complete genome sequence of Corynebacterium casei LMG S-19264T (=DSM 44701T), isolated from a smear-ripened cheese.</title>
        <authorList>
            <consortium name="US DOE Joint Genome Institute (JGI-PGF)"/>
            <person name="Walter F."/>
            <person name="Albersmeier A."/>
            <person name="Kalinowski J."/>
            <person name="Ruckert C."/>
        </authorList>
    </citation>
    <scope>NUCLEOTIDE SEQUENCE</scope>
    <source>
        <strain evidence="2">JCM 4790</strain>
    </source>
</reference>
<feature type="compositionally biased region" description="Basic and acidic residues" evidence="1">
    <location>
        <begin position="89"/>
        <end position="103"/>
    </location>
</feature>
<protein>
    <recommendedName>
        <fullName evidence="4">Transposase IS701-like DDE domain-containing protein</fullName>
    </recommendedName>
</protein>
<comment type="caution">
    <text evidence="2">The sequence shown here is derived from an EMBL/GenBank/DDBJ whole genome shotgun (WGS) entry which is preliminary data.</text>
</comment>
<dbReference type="RefSeq" id="WP_190190469.1">
    <property type="nucleotide sequence ID" value="NZ_BMVU01000010.1"/>
</dbReference>
<evidence type="ECO:0000313" key="3">
    <source>
        <dbReference type="Proteomes" id="UP000619244"/>
    </source>
</evidence>
<keyword evidence="3" id="KW-1185">Reference proteome</keyword>
<evidence type="ECO:0000256" key="1">
    <source>
        <dbReference type="SAM" id="MobiDB-lite"/>
    </source>
</evidence>
<evidence type="ECO:0008006" key="4">
    <source>
        <dbReference type="Google" id="ProtNLM"/>
    </source>
</evidence>
<dbReference type="Proteomes" id="UP000619244">
    <property type="component" value="Unassembled WGS sequence"/>
</dbReference>
<feature type="compositionally biased region" description="Low complexity" evidence="1">
    <location>
        <begin position="106"/>
        <end position="117"/>
    </location>
</feature>
<organism evidence="2 3">
    <name type="scientific">Streptomyces minutiscleroticus</name>
    <dbReference type="NCBI Taxonomy" id="68238"/>
    <lineage>
        <taxon>Bacteria</taxon>
        <taxon>Bacillati</taxon>
        <taxon>Actinomycetota</taxon>
        <taxon>Actinomycetes</taxon>
        <taxon>Kitasatosporales</taxon>
        <taxon>Streptomycetaceae</taxon>
        <taxon>Streptomyces</taxon>
    </lineage>
</organism>
<dbReference type="AlphaFoldDB" id="A0A918KQ19"/>
<gene>
    <name evidence="2" type="ORF">GCM10010358_27230</name>
</gene>